<feature type="compositionally biased region" description="Basic and acidic residues" evidence="1">
    <location>
        <begin position="1"/>
        <end position="11"/>
    </location>
</feature>
<gene>
    <name evidence="2" type="ORF">CKO21_14350</name>
</gene>
<organism evidence="2 3">
    <name type="scientific">Rhodovibrio salinarum</name>
    <dbReference type="NCBI Taxonomy" id="1087"/>
    <lineage>
        <taxon>Bacteria</taxon>
        <taxon>Pseudomonadati</taxon>
        <taxon>Pseudomonadota</taxon>
        <taxon>Alphaproteobacteria</taxon>
        <taxon>Rhodospirillales</taxon>
        <taxon>Rhodovibrionaceae</taxon>
        <taxon>Rhodovibrio</taxon>
    </lineage>
</organism>
<evidence type="ECO:0000313" key="3">
    <source>
        <dbReference type="Proteomes" id="UP000778970"/>
    </source>
</evidence>
<feature type="region of interest" description="Disordered" evidence="1">
    <location>
        <begin position="1"/>
        <end position="25"/>
    </location>
</feature>
<protein>
    <submittedName>
        <fullName evidence="2">Uncharacterized protein</fullName>
    </submittedName>
</protein>
<comment type="caution">
    <text evidence="2">The sequence shown here is derived from an EMBL/GenBank/DDBJ whole genome shotgun (WGS) entry which is preliminary data.</text>
</comment>
<name>A0A934V171_9PROT</name>
<dbReference type="Proteomes" id="UP000778970">
    <property type="component" value="Unassembled WGS sequence"/>
</dbReference>
<keyword evidence="3" id="KW-1185">Reference proteome</keyword>
<feature type="compositionally biased region" description="Low complexity" evidence="1">
    <location>
        <begin position="14"/>
        <end position="25"/>
    </location>
</feature>
<reference evidence="2" key="2">
    <citation type="journal article" date="2020" name="Microorganisms">
        <title>Osmotic Adaptation and Compatible Solute Biosynthesis of Phototrophic Bacteria as Revealed from Genome Analyses.</title>
        <authorList>
            <person name="Imhoff J.F."/>
            <person name="Rahn T."/>
            <person name="Kunzel S."/>
            <person name="Keller A."/>
            <person name="Neulinger S.C."/>
        </authorList>
    </citation>
    <scope>NUCLEOTIDE SEQUENCE</scope>
    <source>
        <strain evidence="2">DSM 9154</strain>
    </source>
</reference>
<dbReference type="RefSeq" id="WP_027288422.1">
    <property type="nucleotide sequence ID" value="NZ_NRRE01000027.1"/>
</dbReference>
<evidence type="ECO:0000256" key="1">
    <source>
        <dbReference type="SAM" id="MobiDB-lite"/>
    </source>
</evidence>
<dbReference type="AlphaFoldDB" id="A0A934V171"/>
<dbReference type="EMBL" id="NRRE01000027">
    <property type="protein sequence ID" value="MBK1698426.1"/>
    <property type="molecule type" value="Genomic_DNA"/>
</dbReference>
<evidence type="ECO:0000313" key="2">
    <source>
        <dbReference type="EMBL" id="MBK1698426.1"/>
    </source>
</evidence>
<accession>A0A934V171</accession>
<reference evidence="2" key="1">
    <citation type="submission" date="2017-08" db="EMBL/GenBank/DDBJ databases">
        <authorList>
            <person name="Imhoff J.F."/>
            <person name="Rahn T."/>
            <person name="Kuenzel S."/>
            <person name="Neulinger S.C."/>
        </authorList>
    </citation>
    <scope>NUCLEOTIDE SEQUENCE</scope>
    <source>
        <strain evidence="2">DSM 9154</strain>
    </source>
</reference>
<sequence>MDQVARDHEYIDTSPASSSATSNAKAGGQTVFNTFNVPPEGKYEVGHLTVSPAGEVAVAYPSTCPVAFEFSYRGVPFQAQLPGDLDAPLTIKAVVGVLPYSAETIAGRKATQDILKLAQPASGSFSLETDGRIRITFTAQVPRPRTPVTVVATVGVLLVELRPYLDLLDAVGALRPRQKPARN</sequence>
<proteinExistence type="predicted"/>